<sequence length="393" mass="44378">MLKSKSFEEKTNLTTLLSTQQLPIIDLAHMGTEEVPVKSVVNRVANQLHKAMSERGLAVLVNHGIPEEKLNTAWKYLDSFCELPAEIKDVYLRNRDNGVNHGYVKPGQEKFDGKKKELRHAFNICMLSGASLPEDPLPGFRDHVADLTKDFRNLSSLLLQALAVALELPMNYFLERHAHMLSGTNENETTLRLLYYPPVVEDDNKCELVKGNVSYQYQKCTSDQLNLESLTDKNDVDEGDNDKDDASGLEKHRGFTRCGAHCDYGTFTLLAQDSEGGLECKLPQTERWQRVGHLPGSILINTGELLSMWTDNKYPALPHRVVVPDDVYCSTKGRHSMAFFCHPDNSTVIAPIESKILQPIDSEEDLQKKKKKKNILITAYQVVQNKFKQTYSA</sequence>
<dbReference type="PANTHER" id="PTHR10209:SF881">
    <property type="entry name" value="FI07970P-RELATED"/>
    <property type="match status" value="1"/>
</dbReference>
<dbReference type="GO" id="GO:0016491">
    <property type="term" value="F:oxidoreductase activity"/>
    <property type="evidence" value="ECO:0007669"/>
    <property type="project" value="UniProtKB-KW"/>
</dbReference>
<comment type="similarity">
    <text evidence="1 5">Belongs to the iron/ascorbate-dependent oxidoreductase family.</text>
</comment>
<proteinExistence type="inferred from homology"/>
<dbReference type="InterPro" id="IPR026992">
    <property type="entry name" value="DIOX_N"/>
</dbReference>
<dbReference type="GO" id="GO:0046872">
    <property type="term" value="F:metal ion binding"/>
    <property type="evidence" value="ECO:0007669"/>
    <property type="project" value="UniProtKB-KW"/>
</dbReference>
<keyword evidence="2 5" id="KW-0479">Metal-binding</keyword>
<feature type="domain" description="Fe2OG dioxygenase" evidence="6">
    <location>
        <begin position="242"/>
        <end position="343"/>
    </location>
</feature>
<evidence type="ECO:0000256" key="1">
    <source>
        <dbReference type="ARBA" id="ARBA00008056"/>
    </source>
</evidence>
<dbReference type="PANTHER" id="PTHR10209">
    <property type="entry name" value="OXIDOREDUCTASE, 2OG-FE II OXYGENASE FAMILY PROTEIN"/>
    <property type="match status" value="1"/>
</dbReference>
<evidence type="ECO:0000256" key="2">
    <source>
        <dbReference type="ARBA" id="ARBA00022723"/>
    </source>
</evidence>
<protein>
    <submittedName>
        <fullName evidence="7">Putative iron/ascorbate family oxidoreductase</fullName>
    </submittedName>
</protein>
<dbReference type="PROSITE" id="PS51471">
    <property type="entry name" value="FE2OG_OXY"/>
    <property type="match status" value="1"/>
</dbReference>
<accession>A0A6B2ED23</accession>
<dbReference type="InterPro" id="IPR027443">
    <property type="entry name" value="IPNS-like_sf"/>
</dbReference>
<dbReference type="Pfam" id="PF14226">
    <property type="entry name" value="DIOX_N"/>
    <property type="match status" value="1"/>
</dbReference>
<evidence type="ECO:0000256" key="4">
    <source>
        <dbReference type="ARBA" id="ARBA00023004"/>
    </source>
</evidence>
<dbReference type="Pfam" id="PF03171">
    <property type="entry name" value="2OG-FeII_Oxy"/>
    <property type="match status" value="1"/>
</dbReference>
<dbReference type="Gene3D" id="2.60.120.330">
    <property type="entry name" value="B-lactam Antibiotic, Isopenicillin N Synthase, Chain"/>
    <property type="match status" value="1"/>
</dbReference>
<evidence type="ECO:0000313" key="7">
    <source>
        <dbReference type="EMBL" id="NBJ60233.1"/>
    </source>
</evidence>
<dbReference type="EMBL" id="GIFK01002530">
    <property type="protein sequence ID" value="NBJ60233.1"/>
    <property type="molecule type" value="Transcribed_RNA"/>
</dbReference>
<keyword evidence="4 5" id="KW-0408">Iron</keyword>
<name>A0A6B2ED23_9DIPT</name>
<dbReference type="AlphaFoldDB" id="A0A6B2ED23"/>
<evidence type="ECO:0000256" key="5">
    <source>
        <dbReference type="RuleBase" id="RU003682"/>
    </source>
</evidence>
<organism evidence="7">
    <name type="scientific">Phlebotomus kandelakii</name>
    <dbReference type="NCBI Taxonomy" id="1109342"/>
    <lineage>
        <taxon>Eukaryota</taxon>
        <taxon>Metazoa</taxon>
        <taxon>Ecdysozoa</taxon>
        <taxon>Arthropoda</taxon>
        <taxon>Hexapoda</taxon>
        <taxon>Insecta</taxon>
        <taxon>Pterygota</taxon>
        <taxon>Neoptera</taxon>
        <taxon>Endopterygota</taxon>
        <taxon>Diptera</taxon>
        <taxon>Nematocera</taxon>
        <taxon>Psychodoidea</taxon>
        <taxon>Psychodidae</taxon>
        <taxon>Phlebotomus</taxon>
        <taxon>Larroussius</taxon>
    </lineage>
</organism>
<dbReference type="InterPro" id="IPR005123">
    <property type="entry name" value="Oxoglu/Fe-dep_dioxygenase_dom"/>
</dbReference>
<evidence type="ECO:0000259" key="6">
    <source>
        <dbReference type="PROSITE" id="PS51471"/>
    </source>
</evidence>
<reference evidence="7" key="1">
    <citation type="submission" date="2019-10" db="EMBL/GenBank/DDBJ databases">
        <title>Short sand fly seasons in Tbilisi, Georgia, hinder development of host immunity to saliva of the visceral leishmaniasis vector Phlebotomus kandelakii.</title>
        <authorList>
            <person name="Oliveira F."/>
            <person name="Giorgobiani E."/>
            <person name="Guimaraes-Costa A.B."/>
            <person name="Abdeladhim M."/>
            <person name="Oristian J."/>
            <person name="Tskhvaradze L."/>
            <person name="Tsertsvadze N."/>
            <person name="Zakalashvili M."/>
            <person name="Valenzuela J.G."/>
            <person name="Kamhawi S."/>
        </authorList>
    </citation>
    <scope>NUCLEOTIDE SEQUENCE</scope>
    <source>
        <strain evidence="7">Wild-capture in Tbilisi</strain>
        <tissue evidence="7">Salivary glands</tissue>
    </source>
</reference>
<dbReference type="SUPFAM" id="SSF51197">
    <property type="entry name" value="Clavaminate synthase-like"/>
    <property type="match status" value="1"/>
</dbReference>
<evidence type="ECO:0000256" key="3">
    <source>
        <dbReference type="ARBA" id="ARBA00023002"/>
    </source>
</evidence>
<dbReference type="InterPro" id="IPR044861">
    <property type="entry name" value="IPNS-like_FE2OG_OXY"/>
</dbReference>
<keyword evidence="3 5" id="KW-0560">Oxidoreductase</keyword>